<sequence>MRIGINCFLLQAHIGGLKQYFITLFKELLERDIDNEYIFFWFEHNAEELDKLGTDSWRKNAILLQDQLQVLSYLDKIDLYFCPFGVLYPRPLPKPTVMTLVDIQEVFYPEFFTLEDRYNRELHFPSSTRMADRVITISEFSKGTIVEHHRLAPEKVIVSYLSTDERYYRSNQIAQAPDRDLPKDFILFPANFWKHKNHDRLLKALRLLKEERNLVIDAVFTGFEQANGYPLSLKAQEYGLRSQVHLLGYVTVEQLAYLYTKARMLVFPSLFEGFGIPLVEAMAAGCPVTAADATSVPEITSSAAELFDPNLPQAIAETIEKVWQDNILRQKMISLGKQRAQEFSPSMTAQSHLTAFTEALQAYSYPQFLWNNLVYKNYHLAKLGLQWRNKLSKKNG</sequence>
<dbReference type="InterPro" id="IPR001296">
    <property type="entry name" value="Glyco_trans_1"/>
</dbReference>
<accession>A0A367RVN8</accession>
<dbReference type="GO" id="GO:0016757">
    <property type="term" value="F:glycosyltransferase activity"/>
    <property type="evidence" value="ECO:0007669"/>
    <property type="project" value="InterPro"/>
</dbReference>
<keyword evidence="1" id="KW-0808">Transferase</keyword>
<dbReference type="SUPFAM" id="SSF53756">
    <property type="entry name" value="UDP-Glycosyltransferase/glycogen phosphorylase"/>
    <property type="match status" value="1"/>
</dbReference>
<comment type="caution">
    <text evidence="3">The sequence shown here is derived from an EMBL/GenBank/DDBJ whole genome shotgun (WGS) entry which is preliminary data.</text>
</comment>
<dbReference type="Gene3D" id="3.40.50.2000">
    <property type="entry name" value="Glycogen Phosphorylase B"/>
    <property type="match status" value="2"/>
</dbReference>
<dbReference type="PANTHER" id="PTHR46401:SF2">
    <property type="entry name" value="GLYCOSYLTRANSFERASE WBBK-RELATED"/>
    <property type="match status" value="1"/>
</dbReference>
<feature type="domain" description="Glycosyl transferase family 1" evidence="2">
    <location>
        <begin position="175"/>
        <end position="338"/>
    </location>
</feature>
<dbReference type="PANTHER" id="PTHR46401">
    <property type="entry name" value="GLYCOSYLTRANSFERASE WBBK-RELATED"/>
    <property type="match status" value="1"/>
</dbReference>
<dbReference type="Proteomes" id="UP000252085">
    <property type="component" value="Unassembled WGS sequence"/>
</dbReference>
<protein>
    <recommendedName>
        <fullName evidence="2">Glycosyl transferase family 1 domain-containing protein</fullName>
    </recommendedName>
</protein>
<evidence type="ECO:0000256" key="1">
    <source>
        <dbReference type="ARBA" id="ARBA00022679"/>
    </source>
</evidence>
<evidence type="ECO:0000313" key="3">
    <source>
        <dbReference type="EMBL" id="RCJ39272.1"/>
    </source>
</evidence>
<dbReference type="CDD" id="cd03809">
    <property type="entry name" value="GT4_MtfB-like"/>
    <property type="match status" value="1"/>
</dbReference>
<dbReference type="GO" id="GO:0009103">
    <property type="term" value="P:lipopolysaccharide biosynthetic process"/>
    <property type="evidence" value="ECO:0007669"/>
    <property type="project" value="TreeGrafter"/>
</dbReference>
<organism evidence="3 4">
    <name type="scientific">Nostoc punctiforme NIES-2108</name>
    <dbReference type="NCBI Taxonomy" id="1356359"/>
    <lineage>
        <taxon>Bacteria</taxon>
        <taxon>Bacillati</taxon>
        <taxon>Cyanobacteriota</taxon>
        <taxon>Cyanophyceae</taxon>
        <taxon>Nostocales</taxon>
        <taxon>Nostocaceae</taxon>
        <taxon>Nostoc</taxon>
    </lineage>
</organism>
<gene>
    <name evidence="3" type="ORF">A6769_05725</name>
</gene>
<evidence type="ECO:0000313" key="4">
    <source>
        <dbReference type="Proteomes" id="UP000252085"/>
    </source>
</evidence>
<dbReference type="AlphaFoldDB" id="A0A367RVN8"/>
<evidence type="ECO:0000259" key="2">
    <source>
        <dbReference type="Pfam" id="PF00534"/>
    </source>
</evidence>
<reference evidence="4" key="1">
    <citation type="submission" date="2016-04" db="EMBL/GenBank/DDBJ databases">
        <authorList>
            <person name="Tabuchi Yagui T.R."/>
        </authorList>
    </citation>
    <scope>NUCLEOTIDE SEQUENCE [LARGE SCALE GENOMIC DNA]</scope>
</reference>
<dbReference type="EMBL" id="LXQE01000096">
    <property type="protein sequence ID" value="RCJ39272.1"/>
    <property type="molecule type" value="Genomic_DNA"/>
</dbReference>
<name>A0A367RVN8_NOSPU</name>
<proteinExistence type="predicted"/>
<dbReference type="Pfam" id="PF00534">
    <property type="entry name" value="Glycos_transf_1"/>
    <property type="match status" value="1"/>
</dbReference>